<feature type="domain" description="Amine oxidase" evidence="3">
    <location>
        <begin position="13"/>
        <end position="282"/>
    </location>
</feature>
<protein>
    <submittedName>
        <fullName evidence="4">Putative All-trans-retinol 13,14-reductase</fullName>
        <ecNumber evidence="4">1.3.99.23</ecNumber>
    </submittedName>
</protein>
<dbReference type="PANTHER" id="PTHR43734:SF1">
    <property type="entry name" value="PHYTOENE DESATURASE"/>
    <property type="match status" value="1"/>
</dbReference>
<comment type="similarity">
    <text evidence="1">Belongs to the carotenoid/retinoid oxidoreductase family.</text>
</comment>
<dbReference type="GO" id="GO:0051786">
    <property type="term" value="F:all-trans-retinol 13,14-reductase activity"/>
    <property type="evidence" value="ECO:0007669"/>
    <property type="project" value="UniProtKB-EC"/>
</dbReference>
<sequence>MNRPDVIVIGGGIGGLVAAGLLAHKGKEVLLIEKQARVGGFVTGFTRDGYYFDAACAFVSACTPGAELYNILSELGVIDDITFLPIKDVWNIYPNFDLRINYQDPAAYLESVRVRFHEFSDGFSGYETLTNQLGREFVAFEQAPLWKKLLLPFSFPILFRYARKSHADILERFFGNDPDITLALSALPTALPPSRLSYTFVAVLWAKVLKSGVFYPKGGMRALTKAIDKGIRRLGVNISCGLEVIRVITRGERAVGVTLSNGQEVYSDWVISNGNPFLMQGFLPDRLHLYGRLHRLERYRLSLSAVLFYVKLHKEALPPNWPYFVSITTATDLEAMHGALEAGSMEQGLHMVITTPSLLDQTLAPPGYHSLKVLVHAPRADLFARNYGFDSSFNRLQKQVFSKIHKLSGLDLATHAFFVERATPNTLMRMTGNQQGAMYGLDAACGQVGPQRPPNRTAIKNLLWAGHYTHPAHGIVGSAMSGSFASKIVLSDSK</sequence>
<dbReference type="InterPro" id="IPR036188">
    <property type="entry name" value="FAD/NAD-bd_sf"/>
</dbReference>
<dbReference type="Pfam" id="PF01593">
    <property type="entry name" value="Amino_oxidase"/>
    <property type="match status" value="1"/>
</dbReference>
<keyword evidence="2" id="KW-0812">Transmembrane</keyword>
<keyword evidence="4" id="KW-0560">Oxidoreductase</keyword>
<keyword evidence="2" id="KW-1133">Transmembrane helix</keyword>
<evidence type="ECO:0000313" key="4">
    <source>
        <dbReference type="EMBL" id="SPD74839.1"/>
    </source>
</evidence>
<reference evidence="4" key="1">
    <citation type="submission" date="2018-01" db="EMBL/GenBank/DDBJ databases">
        <authorList>
            <person name="Regsiter A."/>
            <person name="William W."/>
        </authorList>
    </citation>
    <scope>NUCLEOTIDE SEQUENCE</scope>
    <source>
        <strain evidence="4">TRIP AH-1</strain>
    </source>
</reference>
<name>A0A445MZH3_9BACT</name>
<dbReference type="InterPro" id="IPR002937">
    <property type="entry name" value="Amino_oxidase"/>
</dbReference>
<dbReference type="SUPFAM" id="SSF51905">
    <property type="entry name" value="FAD/NAD(P)-binding domain"/>
    <property type="match status" value="1"/>
</dbReference>
<proteinExistence type="inferred from homology"/>
<feature type="transmembrane region" description="Helical" evidence="2">
    <location>
        <begin position="6"/>
        <end position="24"/>
    </location>
</feature>
<dbReference type="Gene3D" id="3.50.50.60">
    <property type="entry name" value="FAD/NAD(P)-binding domain"/>
    <property type="match status" value="2"/>
</dbReference>
<evidence type="ECO:0000256" key="2">
    <source>
        <dbReference type="SAM" id="Phobius"/>
    </source>
</evidence>
<gene>
    <name evidence="4" type="ORF">PITCH_A350048</name>
</gene>
<evidence type="ECO:0000256" key="1">
    <source>
        <dbReference type="ARBA" id="ARBA00006046"/>
    </source>
</evidence>
<dbReference type="EC" id="1.3.99.23" evidence="4"/>
<dbReference type="PANTHER" id="PTHR43734">
    <property type="entry name" value="PHYTOENE DESATURASE"/>
    <property type="match status" value="1"/>
</dbReference>
<keyword evidence="2" id="KW-0472">Membrane</keyword>
<dbReference type="EMBL" id="OJIN01000176">
    <property type="protein sequence ID" value="SPD74839.1"/>
    <property type="molecule type" value="Genomic_DNA"/>
</dbReference>
<evidence type="ECO:0000259" key="3">
    <source>
        <dbReference type="Pfam" id="PF01593"/>
    </source>
</evidence>
<dbReference type="PRINTS" id="PR00411">
    <property type="entry name" value="PNDRDTASEI"/>
</dbReference>
<accession>A0A445MZH3</accession>
<dbReference type="AlphaFoldDB" id="A0A445MZH3"/>
<organism evidence="4">
    <name type="scientific">uncultured Desulfobacterium sp</name>
    <dbReference type="NCBI Taxonomy" id="201089"/>
    <lineage>
        <taxon>Bacteria</taxon>
        <taxon>Pseudomonadati</taxon>
        <taxon>Thermodesulfobacteriota</taxon>
        <taxon>Desulfobacteria</taxon>
        <taxon>Desulfobacterales</taxon>
        <taxon>Desulfobacteriaceae</taxon>
        <taxon>Desulfobacterium</taxon>
        <taxon>environmental samples</taxon>
    </lineage>
</organism>